<reference evidence="1 2" key="1">
    <citation type="submission" date="2020-02" db="EMBL/GenBank/DDBJ databases">
        <title>Whole-genome analyses of novel actinobacteria.</title>
        <authorList>
            <person name="Sahin N."/>
        </authorList>
    </citation>
    <scope>NUCLEOTIDE SEQUENCE [LARGE SCALE GENOMIC DNA]</scope>
    <source>
        <strain evidence="1 2">A7024</strain>
    </source>
</reference>
<proteinExistence type="predicted"/>
<sequence>MTIPDRDWGPRTLALVDHEHDRDAADDGRSRYGAYLRVRGYQLHEPGQPATPLPPAEFAAGAWTIATSPIMSPGYVRIRPDLLGIRPGFGDGRLYLDVQLPLPQQALKADTAIPYNWRDWQGESAAGDRYRYREEPRFDGRPNLLTHAVLRIPVDETWQLPDQTHTTGDGLTAQAQAAVAALARGVNRDAGPMAAALLGEA</sequence>
<organism evidence="1 2">
    <name type="scientific">Streptomyces coryli</name>
    <dbReference type="NCBI Taxonomy" id="1128680"/>
    <lineage>
        <taxon>Bacteria</taxon>
        <taxon>Bacillati</taxon>
        <taxon>Actinomycetota</taxon>
        <taxon>Actinomycetes</taxon>
        <taxon>Kitasatosporales</taxon>
        <taxon>Streptomycetaceae</taxon>
        <taxon>Streptomyces</taxon>
    </lineage>
</organism>
<evidence type="ECO:0000313" key="2">
    <source>
        <dbReference type="Proteomes" id="UP000481583"/>
    </source>
</evidence>
<evidence type="ECO:0000313" key="1">
    <source>
        <dbReference type="EMBL" id="NGN63882.1"/>
    </source>
</evidence>
<dbReference type="AlphaFoldDB" id="A0A6G4TVT2"/>
<dbReference type="EMBL" id="JAAKZV010000022">
    <property type="protein sequence ID" value="NGN63882.1"/>
    <property type="molecule type" value="Genomic_DNA"/>
</dbReference>
<name>A0A6G4TVT2_9ACTN</name>
<gene>
    <name evidence="1" type="ORF">G5C51_08170</name>
</gene>
<comment type="caution">
    <text evidence="1">The sequence shown here is derived from an EMBL/GenBank/DDBJ whole genome shotgun (WGS) entry which is preliminary data.</text>
</comment>
<protein>
    <submittedName>
        <fullName evidence="1">Uncharacterized protein</fullName>
    </submittedName>
</protein>
<keyword evidence="2" id="KW-1185">Reference proteome</keyword>
<accession>A0A6G4TVT2</accession>
<dbReference type="Proteomes" id="UP000481583">
    <property type="component" value="Unassembled WGS sequence"/>
</dbReference>
<dbReference type="RefSeq" id="WP_165234090.1">
    <property type="nucleotide sequence ID" value="NZ_JAAKZV010000022.1"/>
</dbReference>